<feature type="transmembrane region" description="Helical" evidence="8">
    <location>
        <begin position="324"/>
        <end position="344"/>
    </location>
</feature>
<evidence type="ECO:0000256" key="5">
    <source>
        <dbReference type="ARBA" id="ARBA00022692"/>
    </source>
</evidence>
<evidence type="ECO:0000313" key="10">
    <source>
        <dbReference type="EMBL" id="MEQ2468011.1"/>
    </source>
</evidence>
<dbReference type="RefSeq" id="WP_349205292.1">
    <property type="nucleotide sequence ID" value="NZ_JBBMFN010000073.1"/>
</dbReference>
<dbReference type="NCBIfam" id="TIGR00711">
    <property type="entry name" value="efflux_EmrB"/>
    <property type="match status" value="1"/>
</dbReference>
<sequence length="492" mass="53880">MPESINKKVLLTVLILGCFLSTLNQTLLNVALSNLMDVFSVSAPTVQWLSTGFMLINGVLVPITAFLMKRFSTRQLFISSMLFLLIGSILCAAAPTFSILLTGRMIQAIGAGIIMPLLMSVVMFIFPPEKRGSMMGLIGLAIIFAPAIAPTLAGFVIEYFSWRWLFIGLIPLVVIVLLLSMKYLINVSETAKAKLDVVSVTFSTIGFGLILYGFSNAGSRGWDDKLVIITILIGIITTFLFCLRQMKSSDPLLNLNVFNNKVFTLTSIINIIVTMMMYADMILLPIYLQDGRGFTAFNAGLLLLPGAVINAFMSPVTGKMYDRFGAKPLFIIGLIFIIPSMWVVTDLTETTTFVFLMIRTIFLRIGLSFITMPLNTASLNALPKELVTHGTAVNNTLRQIAGAIGTAVVITVFTVQTTSHAETLMQETPNATADMIRKLASILGSSDAYYFMTILAVVALILTFFVPSKAKTKVQPKEQAQPLTRKPTKDKV</sequence>
<keyword evidence="5 8" id="KW-0812">Transmembrane</keyword>
<comment type="subcellular location">
    <subcellularLocation>
        <location evidence="1">Cell membrane</location>
        <topology evidence="1">Multi-pass membrane protein</topology>
    </subcellularLocation>
</comment>
<feature type="transmembrane region" description="Helical" evidence="8">
    <location>
        <begin position="226"/>
        <end position="243"/>
    </location>
</feature>
<feature type="transmembrane region" description="Helical" evidence="8">
    <location>
        <begin position="106"/>
        <end position="126"/>
    </location>
</feature>
<dbReference type="PANTHER" id="PTHR42718">
    <property type="entry name" value="MAJOR FACILITATOR SUPERFAMILY MULTIDRUG TRANSPORTER MFSC"/>
    <property type="match status" value="1"/>
</dbReference>
<feature type="transmembrane region" description="Helical" evidence="8">
    <location>
        <begin position="80"/>
        <end position="100"/>
    </location>
</feature>
<keyword evidence="11" id="KW-1185">Reference proteome</keyword>
<dbReference type="InterPro" id="IPR020846">
    <property type="entry name" value="MFS_dom"/>
</dbReference>
<feature type="transmembrane region" description="Helical" evidence="8">
    <location>
        <begin position="48"/>
        <end position="68"/>
    </location>
</feature>
<gene>
    <name evidence="10" type="ORF">WMO63_20330</name>
</gene>
<evidence type="ECO:0000256" key="7">
    <source>
        <dbReference type="ARBA" id="ARBA00023136"/>
    </source>
</evidence>
<dbReference type="SUPFAM" id="SSF103473">
    <property type="entry name" value="MFS general substrate transporter"/>
    <property type="match status" value="1"/>
</dbReference>
<feature type="transmembrane region" description="Helical" evidence="8">
    <location>
        <begin position="294"/>
        <end position="312"/>
    </location>
</feature>
<keyword evidence="7 8" id="KW-0472">Membrane</keyword>
<comment type="similarity">
    <text evidence="2">Belongs to the major facilitator superfamily. EmrB family.</text>
</comment>
<dbReference type="InterPro" id="IPR004638">
    <property type="entry name" value="EmrB-like"/>
</dbReference>
<feature type="transmembrane region" description="Helical" evidence="8">
    <location>
        <begin position="197"/>
        <end position="214"/>
    </location>
</feature>
<dbReference type="InterPro" id="IPR036259">
    <property type="entry name" value="MFS_trans_sf"/>
</dbReference>
<feature type="transmembrane region" description="Helical" evidence="8">
    <location>
        <begin position="356"/>
        <end position="375"/>
    </location>
</feature>
<feature type="transmembrane region" description="Helical" evidence="8">
    <location>
        <begin position="448"/>
        <end position="467"/>
    </location>
</feature>
<dbReference type="Proteomes" id="UP001465426">
    <property type="component" value="Unassembled WGS sequence"/>
</dbReference>
<name>A0ABV1F3S7_9BACI</name>
<dbReference type="Gene3D" id="1.20.1720.10">
    <property type="entry name" value="Multidrug resistance protein D"/>
    <property type="match status" value="1"/>
</dbReference>
<dbReference type="PROSITE" id="PS50850">
    <property type="entry name" value="MFS"/>
    <property type="match status" value="1"/>
</dbReference>
<keyword evidence="4" id="KW-1003">Cell membrane</keyword>
<comment type="caution">
    <text evidence="10">The sequence shown here is derived from an EMBL/GenBank/DDBJ whole genome shotgun (WGS) entry which is preliminary data.</text>
</comment>
<reference evidence="10 11" key="1">
    <citation type="submission" date="2024-03" db="EMBL/GenBank/DDBJ databases">
        <title>Human intestinal bacterial collection.</title>
        <authorList>
            <person name="Pauvert C."/>
            <person name="Hitch T.C.A."/>
            <person name="Clavel T."/>
        </authorList>
    </citation>
    <scope>NUCLEOTIDE SEQUENCE [LARGE SCALE GENOMIC DNA]</scope>
    <source>
        <strain evidence="10 11">CLA-SR-H024</strain>
    </source>
</reference>
<keyword evidence="6 8" id="KW-1133">Transmembrane helix</keyword>
<proteinExistence type="inferred from homology"/>
<keyword evidence="3" id="KW-0813">Transport</keyword>
<protein>
    <submittedName>
        <fullName evidence="10">DHA2 family efflux MFS transporter permease subunit</fullName>
    </submittedName>
</protein>
<evidence type="ECO:0000313" key="11">
    <source>
        <dbReference type="Proteomes" id="UP001465426"/>
    </source>
</evidence>
<feature type="transmembrane region" description="Helical" evidence="8">
    <location>
        <begin position="163"/>
        <end position="185"/>
    </location>
</feature>
<dbReference type="InterPro" id="IPR011701">
    <property type="entry name" value="MFS"/>
</dbReference>
<evidence type="ECO:0000256" key="4">
    <source>
        <dbReference type="ARBA" id="ARBA00022475"/>
    </source>
</evidence>
<dbReference type="Pfam" id="PF07690">
    <property type="entry name" value="MFS_1"/>
    <property type="match status" value="1"/>
</dbReference>
<dbReference type="EMBL" id="JBBMFN010000073">
    <property type="protein sequence ID" value="MEQ2468011.1"/>
    <property type="molecule type" value="Genomic_DNA"/>
</dbReference>
<feature type="domain" description="Major facilitator superfamily (MFS) profile" evidence="9">
    <location>
        <begin position="10"/>
        <end position="471"/>
    </location>
</feature>
<feature type="transmembrane region" description="Helical" evidence="8">
    <location>
        <begin position="263"/>
        <end position="288"/>
    </location>
</feature>
<dbReference type="PRINTS" id="PR01036">
    <property type="entry name" value="TCRTETB"/>
</dbReference>
<accession>A0ABV1F3S7</accession>
<feature type="transmembrane region" description="Helical" evidence="8">
    <location>
        <begin position="138"/>
        <end position="157"/>
    </location>
</feature>
<evidence type="ECO:0000256" key="8">
    <source>
        <dbReference type="SAM" id="Phobius"/>
    </source>
</evidence>
<evidence type="ECO:0000256" key="2">
    <source>
        <dbReference type="ARBA" id="ARBA00008537"/>
    </source>
</evidence>
<dbReference type="Gene3D" id="1.20.1250.20">
    <property type="entry name" value="MFS general substrate transporter like domains"/>
    <property type="match status" value="1"/>
</dbReference>
<evidence type="ECO:0000256" key="1">
    <source>
        <dbReference type="ARBA" id="ARBA00004651"/>
    </source>
</evidence>
<organism evidence="10 11">
    <name type="scientific">Niallia hominis</name>
    <dbReference type="NCBI Taxonomy" id="3133173"/>
    <lineage>
        <taxon>Bacteria</taxon>
        <taxon>Bacillati</taxon>
        <taxon>Bacillota</taxon>
        <taxon>Bacilli</taxon>
        <taxon>Bacillales</taxon>
        <taxon>Bacillaceae</taxon>
        <taxon>Niallia</taxon>
    </lineage>
</organism>
<evidence type="ECO:0000256" key="6">
    <source>
        <dbReference type="ARBA" id="ARBA00022989"/>
    </source>
</evidence>
<dbReference type="CDD" id="cd17503">
    <property type="entry name" value="MFS_LmrB_MDR_like"/>
    <property type="match status" value="1"/>
</dbReference>
<dbReference type="PANTHER" id="PTHR42718:SF9">
    <property type="entry name" value="MAJOR FACILITATOR SUPERFAMILY MULTIDRUG TRANSPORTER MFSC"/>
    <property type="match status" value="1"/>
</dbReference>
<evidence type="ECO:0000259" key="9">
    <source>
        <dbReference type="PROSITE" id="PS50850"/>
    </source>
</evidence>
<evidence type="ECO:0000256" key="3">
    <source>
        <dbReference type="ARBA" id="ARBA00022448"/>
    </source>
</evidence>
<feature type="transmembrane region" description="Helical" evidence="8">
    <location>
        <begin position="396"/>
        <end position="415"/>
    </location>
</feature>